<evidence type="ECO:0000259" key="7">
    <source>
        <dbReference type="PROSITE" id="PS50405"/>
    </source>
</evidence>
<dbReference type="GO" id="GO:0003746">
    <property type="term" value="F:translation elongation factor activity"/>
    <property type="evidence" value="ECO:0007669"/>
    <property type="project" value="UniProtKB-UniRule"/>
</dbReference>
<evidence type="ECO:0000259" key="5">
    <source>
        <dbReference type="PROSITE" id="PS50040"/>
    </source>
</evidence>
<dbReference type="Gene3D" id="1.20.1050.10">
    <property type="match status" value="1"/>
</dbReference>
<keyword evidence="9" id="KW-1185">Reference proteome</keyword>
<dbReference type="AlphaFoldDB" id="A0A4V1IUH7"/>
<dbReference type="PROSITE" id="PS50405">
    <property type="entry name" value="GST_CTER"/>
    <property type="match status" value="1"/>
</dbReference>
<dbReference type="OrthoDB" id="249703at2759"/>
<accession>A0A4V1IUH7</accession>
<dbReference type="SFLD" id="SFLDG00358">
    <property type="entry name" value="Main_(cytGST)"/>
    <property type="match status" value="1"/>
</dbReference>
<reference evidence="9" key="1">
    <citation type="journal article" date="2018" name="Nat. Microbiol.">
        <title>Leveraging single-cell genomics to expand the fungal tree of life.</title>
        <authorList>
            <person name="Ahrendt S.R."/>
            <person name="Quandt C.A."/>
            <person name="Ciobanu D."/>
            <person name="Clum A."/>
            <person name="Salamov A."/>
            <person name="Andreopoulos B."/>
            <person name="Cheng J.F."/>
            <person name="Woyke T."/>
            <person name="Pelin A."/>
            <person name="Henrissat B."/>
            <person name="Reynolds N.K."/>
            <person name="Benny G.L."/>
            <person name="Smith M.E."/>
            <person name="James T.Y."/>
            <person name="Grigoriev I.V."/>
        </authorList>
    </citation>
    <scope>NUCLEOTIDE SEQUENCE [LARGE SCALE GENOMIC DNA]</scope>
    <source>
        <strain evidence="9">ATCC 52028</strain>
    </source>
</reference>
<dbReference type="SFLD" id="SFLDS00019">
    <property type="entry name" value="Glutathione_Transferase_(cytos"/>
    <property type="match status" value="1"/>
</dbReference>
<dbReference type="SMART" id="SM01183">
    <property type="entry name" value="EF1G"/>
    <property type="match status" value="1"/>
</dbReference>
<feature type="compositionally biased region" description="Basic and acidic residues" evidence="4">
    <location>
        <begin position="246"/>
        <end position="255"/>
    </location>
</feature>
<dbReference type="CDD" id="cd03044">
    <property type="entry name" value="GST_N_EF1Bgamma"/>
    <property type="match status" value="1"/>
</dbReference>
<evidence type="ECO:0008006" key="10">
    <source>
        <dbReference type="Google" id="ProtNLM"/>
    </source>
</evidence>
<dbReference type="InterPro" id="IPR010987">
    <property type="entry name" value="Glutathione-S-Trfase_C-like"/>
</dbReference>
<dbReference type="InterPro" id="IPR004045">
    <property type="entry name" value="Glutathione_S-Trfase_N"/>
</dbReference>
<dbReference type="PROSITE" id="PS50040">
    <property type="entry name" value="EF1G_C"/>
    <property type="match status" value="1"/>
</dbReference>
<keyword evidence="2 3" id="KW-0648">Protein biosynthesis</keyword>
<dbReference type="InterPro" id="IPR050802">
    <property type="entry name" value="EF-GSTs"/>
</dbReference>
<dbReference type="InterPro" id="IPR036282">
    <property type="entry name" value="Glutathione-S-Trfase_C_sf"/>
</dbReference>
<dbReference type="SUPFAM" id="SSF47616">
    <property type="entry name" value="GST C-terminal domain-like"/>
    <property type="match status" value="1"/>
</dbReference>
<dbReference type="Gene3D" id="3.40.30.10">
    <property type="entry name" value="Glutaredoxin"/>
    <property type="match status" value="1"/>
</dbReference>
<dbReference type="FunFam" id="3.40.30.10:FF:000142">
    <property type="entry name" value="Elongation factor 1 gamma"/>
    <property type="match status" value="1"/>
</dbReference>
<evidence type="ECO:0000259" key="6">
    <source>
        <dbReference type="PROSITE" id="PS50404"/>
    </source>
</evidence>
<sequence length="406" mass="45612">MSFGSIAAYKGSTPTYKALIAAKYGKLDVSLKNIEMHKDNKTPEFLAKFPFGKVPAFTGADGYTIFESSAIAQYVAASGSAKDQLLGSDIKTQAQITQWVDSISNELQHSVVVWVYALLGYYPWNADAVSRAQTDVKRVLSVLDGVFLSRTFLVGDKVTLADISAVCALYHFYTVVLDPEHRAPYPNLNRWFETCINQPEFKAVLGEVKFCEKQPTKPQAKAAPKEASKPAKAAAPAKEAGDESPAAEKPKEKNPLDLLPKSSFVLDEWKRFYSNNDTRPTAINWFWDKFDPEGYSIWRVSYRYNSELTQTFMSSNLVGGFFQRLDRARKYAFGNLLVLGENNNNEIFGYFVIRGQDVPFEVSDTPDYPSFEFTKMTKDECKEEFDAVLAWEDVKGKKCADGKTFK</sequence>
<dbReference type="Pfam" id="PF02798">
    <property type="entry name" value="GST_N"/>
    <property type="match status" value="1"/>
</dbReference>
<dbReference type="STRING" id="1555241.A0A4V1IUH7"/>
<dbReference type="Pfam" id="PF00043">
    <property type="entry name" value="GST_C"/>
    <property type="match status" value="1"/>
</dbReference>
<feature type="domain" description="GST N-terminal" evidence="6">
    <location>
        <begin position="2"/>
        <end position="83"/>
    </location>
</feature>
<name>A0A4V1IUH7_9FUNG</name>
<dbReference type="FunFam" id="3.30.70.1010:FF:000001">
    <property type="entry name" value="Elongation factor 1-gamma 1"/>
    <property type="match status" value="1"/>
</dbReference>
<dbReference type="InterPro" id="IPR001662">
    <property type="entry name" value="EF1B_G_C"/>
</dbReference>
<dbReference type="InterPro" id="IPR036433">
    <property type="entry name" value="EF1B_G_C_sf"/>
</dbReference>
<dbReference type="GO" id="GO:0005737">
    <property type="term" value="C:cytoplasm"/>
    <property type="evidence" value="ECO:0007669"/>
    <property type="project" value="TreeGrafter"/>
</dbReference>
<evidence type="ECO:0000313" key="9">
    <source>
        <dbReference type="Proteomes" id="UP000274922"/>
    </source>
</evidence>
<dbReference type="FunFam" id="1.20.1050.10:FF:000006">
    <property type="entry name" value="Elongation factor 1 gamma"/>
    <property type="match status" value="1"/>
</dbReference>
<dbReference type="Gene3D" id="3.30.70.1010">
    <property type="entry name" value="Translation elongation factor EF1B, gamma chain, conserved domain"/>
    <property type="match status" value="1"/>
</dbReference>
<dbReference type="PANTHER" id="PTHR43986">
    <property type="entry name" value="ELONGATION FACTOR 1-GAMMA"/>
    <property type="match status" value="1"/>
</dbReference>
<feature type="region of interest" description="Disordered" evidence="4">
    <location>
        <begin position="216"/>
        <end position="256"/>
    </location>
</feature>
<evidence type="ECO:0000256" key="1">
    <source>
        <dbReference type="ARBA" id="ARBA00022768"/>
    </source>
</evidence>
<dbReference type="Proteomes" id="UP000274922">
    <property type="component" value="Unassembled WGS sequence"/>
</dbReference>
<dbReference type="PROSITE" id="PS50404">
    <property type="entry name" value="GST_NTER"/>
    <property type="match status" value="1"/>
</dbReference>
<dbReference type="Pfam" id="PF00647">
    <property type="entry name" value="EF1G"/>
    <property type="match status" value="1"/>
</dbReference>
<evidence type="ECO:0000256" key="3">
    <source>
        <dbReference type="PROSITE-ProRule" id="PRU00519"/>
    </source>
</evidence>
<feature type="domain" description="EF-1-gamma C-terminal" evidence="5">
    <location>
        <begin position="252"/>
        <end position="406"/>
    </location>
</feature>
<dbReference type="CDD" id="cd03181">
    <property type="entry name" value="GST_C_EF1Bgamma_like"/>
    <property type="match status" value="1"/>
</dbReference>
<dbReference type="GO" id="GO:0005634">
    <property type="term" value="C:nucleus"/>
    <property type="evidence" value="ECO:0007669"/>
    <property type="project" value="TreeGrafter"/>
</dbReference>
<dbReference type="InterPro" id="IPR036249">
    <property type="entry name" value="Thioredoxin-like_sf"/>
</dbReference>
<dbReference type="SUPFAM" id="SSF52833">
    <property type="entry name" value="Thioredoxin-like"/>
    <property type="match status" value="1"/>
</dbReference>
<evidence type="ECO:0000256" key="2">
    <source>
        <dbReference type="ARBA" id="ARBA00022917"/>
    </source>
</evidence>
<dbReference type="PANTHER" id="PTHR43986:SF1">
    <property type="entry name" value="ELONGATION FACTOR 1-GAMMA"/>
    <property type="match status" value="1"/>
</dbReference>
<dbReference type="InterPro" id="IPR040079">
    <property type="entry name" value="Glutathione_S-Trfase"/>
</dbReference>
<dbReference type="EMBL" id="ML014208">
    <property type="protein sequence ID" value="RKP00599.1"/>
    <property type="molecule type" value="Genomic_DNA"/>
</dbReference>
<dbReference type="InterPro" id="IPR004046">
    <property type="entry name" value="GST_C"/>
</dbReference>
<evidence type="ECO:0000313" key="8">
    <source>
        <dbReference type="EMBL" id="RKP00599.1"/>
    </source>
</evidence>
<organism evidence="8 9">
    <name type="scientific">Caulochytrium protostelioides</name>
    <dbReference type="NCBI Taxonomy" id="1555241"/>
    <lineage>
        <taxon>Eukaryota</taxon>
        <taxon>Fungi</taxon>
        <taxon>Fungi incertae sedis</taxon>
        <taxon>Chytridiomycota</taxon>
        <taxon>Chytridiomycota incertae sedis</taxon>
        <taxon>Chytridiomycetes</taxon>
        <taxon>Caulochytriales</taxon>
        <taxon>Caulochytriaceae</taxon>
        <taxon>Caulochytrium</taxon>
    </lineage>
</organism>
<feature type="domain" description="GST C-terminal" evidence="7">
    <location>
        <begin position="89"/>
        <end position="219"/>
    </location>
</feature>
<proteinExistence type="predicted"/>
<protein>
    <recommendedName>
        <fullName evidence="10">Elongation factor 1-gamma</fullName>
    </recommendedName>
</protein>
<gene>
    <name evidence="8" type="ORF">CXG81DRAFT_26700</name>
</gene>
<keyword evidence="1 3" id="KW-0251">Elongation factor</keyword>
<dbReference type="SUPFAM" id="SSF89942">
    <property type="entry name" value="eEF1-gamma domain"/>
    <property type="match status" value="1"/>
</dbReference>
<evidence type="ECO:0000256" key="4">
    <source>
        <dbReference type="SAM" id="MobiDB-lite"/>
    </source>
</evidence>